<dbReference type="InterPro" id="IPR000150">
    <property type="entry name" value="Cof"/>
</dbReference>
<protein>
    <recommendedName>
        <fullName evidence="3">Cof subfamily of IIB subfamily of haloacid dehalogenase superfamily/HAD-superfamily hydrolase, subfamily IIB</fullName>
    </recommendedName>
</protein>
<evidence type="ECO:0008006" key="3">
    <source>
        <dbReference type="Google" id="ProtNLM"/>
    </source>
</evidence>
<dbReference type="PANTHER" id="PTHR10000:SF8">
    <property type="entry name" value="HAD SUPERFAMILY HYDROLASE-LIKE, TYPE 3"/>
    <property type="match status" value="1"/>
</dbReference>
<dbReference type="Proteomes" id="UP000199423">
    <property type="component" value="Unassembled WGS sequence"/>
</dbReference>
<dbReference type="GO" id="GO:0016791">
    <property type="term" value="F:phosphatase activity"/>
    <property type="evidence" value="ECO:0007669"/>
    <property type="project" value="UniProtKB-ARBA"/>
</dbReference>
<dbReference type="RefSeq" id="WP_092868208.1">
    <property type="nucleotide sequence ID" value="NZ_FPCH01000002.1"/>
</dbReference>
<organism evidence="1 2">
    <name type="scientific">Hyphomicrobium facile</name>
    <dbReference type="NCBI Taxonomy" id="51670"/>
    <lineage>
        <taxon>Bacteria</taxon>
        <taxon>Pseudomonadati</taxon>
        <taxon>Pseudomonadota</taxon>
        <taxon>Alphaproteobacteria</taxon>
        <taxon>Hyphomicrobiales</taxon>
        <taxon>Hyphomicrobiaceae</taxon>
        <taxon>Hyphomicrobium</taxon>
    </lineage>
</organism>
<dbReference type="NCBIfam" id="TIGR00099">
    <property type="entry name" value="Cof-subfamily"/>
    <property type="match status" value="1"/>
</dbReference>
<gene>
    <name evidence="1" type="ORF">SAMN04488557_2466</name>
</gene>
<evidence type="ECO:0000313" key="1">
    <source>
        <dbReference type="EMBL" id="SFV34954.1"/>
    </source>
</evidence>
<dbReference type="STRING" id="51670.SAMN04488557_2466"/>
<dbReference type="EMBL" id="FPCH01000002">
    <property type="protein sequence ID" value="SFV34954.1"/>
    <property type="molecule type" value="Genomic_DNA"/>
</dbReference>
<name>A0A1I7NJW2_9HYPH</name>
<accession>A0A1I7NJW2</accession>
<dbReference type="GO" id="GO:0005829">
    <property type="term" value="C:cytosol"/>
    <property type="evidence" value="ECO:0007669"/>
    <property type="project" value="TreeGrafter"/>
</dbReference>
<dbReference type="CDD" id="cd07516">
    <property type="entry name" value="HAD_Pase"/>
    <property type="match status" value="1"/>
</dbReference>
<dbReference type="SUPFAM" id="SSF56784">
    <property type="entry name" value="HAD-like"/>
    <property type="match status" value="1"/>
</dbReference>
<dbReference type="InterPro" id="IPR006379">
    <property type="entry name" value="HAD-SF_hydro_IIB"/>
</dbReference>
<dbReference type="PROSITE" id="PS01228">
    <property type="entry name" value="COF_1"/>
    <property type="match status" value="1"/>
</dbReference>
<dbReference type="AlphaFoldDB" id="A0A1I7NJW2"/>
<dbReference type="GO" id="GO:0000287">
    <property type="term" value="F:magnesium ion binding"/>
    <property type="evidence" value="ECO:0007669"/>
    <property type="project" value="TreeGrafter"/>
</dbReference>
<dbReference type="InterPro" id="IPR036412">
    <property type="entry name" value="HAD-like_sf"/>
</dbReference>
<dbReference type="SFLD" id="SFLDG01140">
    <property type="entry name" value="C2.B:_Phosphomannomutase_and_P"/>
    <property type="match status" value="1"/>
</dbReference>
<sequence>MSGKRAIRLLLADVDGTLVTSEKVLTEAAKRAVRDLDDAGITFAITSGRPPRGMAMLVTPLALRTPIAAFNGGILVKPDLSVIEAHFLPPKVAEHTLQFLIDRGADVWVYTEDEWLIRNSRAPHVERETNTVKFGPKVVSSFTADHLSHAAKIVGVSDNSKLITDSERALADDLGRNASVAHSQPYYLDITPSEANKGSVVKTLSRLLGIPAAEIATIGDMPNDIPMFNESGYSIAMGQASDDVKIKADAVTDSNENDGFAKAVSRYVLAQTGMQVRDRASEDKI</sequence>
<dbReference type="InterPro" id="IPR023214">
    <property type="entry name" value="HAD_sf"/>
</dbReference>
<dbReference type="NCBIfam" id="TIGR01484">
    <property type="entry name" value="HAD-SF-IIB"/>
    <property type="match status" value="1"/>
</dbReference>
<dbReference type="Pfam" id="PF08282">
    <property type="entry name" value="Hydrolase_3"/>
    <property type="match status" value="1"/>
</dbReference>
<dbReference type="Gene3D" id="3.40.50.1000">
    <property type="entry name" value="HAD superfamily/HAD-like"/>
    <property type="match status" value="1"/>
</dbReference>
<dbReference type="SFLD" id="SFLDS00003">
    <property type="entry name" value="Haloacid_Dehalogenase"/>
    <property type="match status" value="1"/>
</dbReference>
<proteinExistence type="predicted"/>
<keyword evidence="2" id="KW-1185">Reference proteome</keyword>
<dbReference type="PANTHER" id="PTHR10000">
    <property type="entry name" value="PHOSPHOSERINE PHOSPHATASE"/>
    <property type="match status" value="1"/>
</dbReference>
<reference evidence="2" key="1">
    <citation type="submission" date="2016-10" db="EMBL/GenBank/DDBJ databases">
        <authorList>
            <person name="Varghese N."/>
            <person name="Submissions S."/>
        </authorList>
    </citation>
    <scope>NUCLEOTIDE SEQUENCE [LARGE SCALE GENOMIC DNA]</scope>
    <source>
        <strain evidence="2">DSM 1565</strain>
    </source>
</reference>
<evidence type="ECO:0000313" key="2">
    <source>
        <dbReference type="Proteomes" id="UP000199423"/>
    </source>
</evidence>
<dbReference type="Gene3D" id="3.30.1240.10">
    <property type="match status" value="1"/>
</dbReference>
<dbReference type="OrthoDB" id="7847955at2"/>